<gene>
    <name evidence="2" type="ORF">N825_33305</name>
</gene>
<accession>W9H437</accession>
<dbReference type="InterPro" id="IPR023631">
    <property type="entry name" value="Amidase_dom"/>
</dbReference>
<dbReference type="InterPro" id="IPR020556">
    <property type="entry name" value="Amidase_CS"/>
</dbReference>
<dbReference type="InterPro" id="IPR000120">
    <property type="entry name" value="Amidase"/>
</dbReference>
<dbReference type="AlphaFoldDB" id="W9H437"/>
<dbReference type="Proteomes" id="UP000019486">
    <property type="component" value="Unassembled WGS sequence"/>
</dbReference>
<reference evidence="2 3" key="1">
    <citation type="submission" date="2013-08" db="EMBL/GenBank/DDBJ databases">
        <title>The genome sequence of Skermanella stibiiresistens.</title>
        <authorList>
            <person name="Zhu W."/>
            <person name="Wang G."/>
        </authorList>
    </citation>
    <scope>NUCLEOTIDE SEQUENCE [LARGE SCALE GENOMIC DNA]</scope>
    <source>
        <strain evidence="2 3">SB22</strain>
    </source>
</reference>
<dbReference type="PATRIC" id="fig|1385369.3.peg.2105"/>
<proteinExistence type="predicted"/>
<dbReference type="Gene3D" id="3.90.1300.10">
    <property type="entry name" value="Amidase signature (AS) domain"/>
    <property type="match status" value="1"/>
</dbReference>
<evidence type="ECO:0000313" key="2">
    <source>
        <dbReference type="EMBL" id="EWY40809.1"/>
    </source>
</evidence>
<dbReference type="STRING" id="1385369.N825_33305"/>
<organism evidence="2 3">
    <name type="scientific">Skermanella stibiiresistens SB22</name>
    <dbReference type="NCBI Taxonomy" id="1385369"/>
    <lineage>
        <taxon>Bacteria</taxon>
        <taxon>Pseudomonadati</taxon>
        <taxon>Pseudomonadota</taxon>
        <taxon>Alphaproteobacteria</taxon>
        <taxon>Rhodospirillales</taxon>
        <taxon>Azospirillaceae</taxon>
        <taxon>Skermanella</taxon>
    </lineage>
</organism>
<dbReference type="Pfam" id="PF01425">
    <property type="entry name" value="Amidase"/>
    <property type="match status" value="1"/>
</dbReference>
<evidence type="ECO:0000259" key="1">
    <source>
        <dbReference type="Pfam" id="PF01425"/>
    </source>
</evidence>
<protein>
    <recommendedName>
        <fullName evidence="1">Amidase domain-containing protein</fullName>
    </recommendedName>
</protein>
<dbReference type="PROSITE" id="PS00571">
    <property type="entry name" value="AMIDASES"/>
    <property type="match status" value="1"/>
</dbReference>
<sequence>MIMTEPASLGISRALQAIRSGALSPTALVQEMLDRISRFDGRVRSFVHLDPAGALAAARRIEAAAATGGALSGIPLGLKDLFDTADMPTTGCSLLFEDRRPERDALSVARLRSSGAVILGKLAAWECGMGGTSFTSPWPPTRNPWDLGRDPGGSSSGSAAAVAAGFCLGATGSDTGGSIREPASWCGIAGLKPTYGLVDVSGVMAASHSLDHVGPMARDSRDCAVMLDVMAGKERDACFSKTIDQGVAGLRIAVVDLDHEDQLHLDEAIAGGVDRAAALLTQRGAVVTRVRLPKLGLFSAVCTVLASVEGFALHRTHLTASSSLYDPLTLRRLLVGGRVSANDHRAAERVREILILRVAEAMASLDLVVMPTTRVTAPVLGGFDSHGGHPSLTRPWNVTGYPALSIRLGFDGAGLPVGLQIAGHPFTDALVLRAGHALESGLDDRCRWPDLEAAAAPPPPPDPAIEVSDERALEALADITERAAELVRSAARSGG</sequence>
<dbReference type="GO" id="GO:0003824">
    <property type="term" value="F:catalytic activity"/>
    <property type="evidence" value="ECO:0007669"/>
    <property type="project" value="InterPro"/>
</dbReference>
<dbReference type="InterPro" id="IPR036928">
    <property type="entry name" value="AS_sf"/>
</dbReference>
<dbReference type="SUPFAM" id="SSF75304">
    <property type="entry name" value="Amidase signature (AS) enzymes"/>
    <property type="match status" value="1"/>
</dbReference>
<name>W9H437_9PROT</name>
<comment type="caution">
    <text evidence="2">The sequence shown here is derived from an EMBL/GenBank/DDBJ whole genome shotgun (WGS) entry which is preliminary data.</text>
</comment>
<dbReference type="PANTHER" id="PTHR11895:SF176">
    <property type="entry name" value="AMIDASE AMID-RELATED"/>
    <property type="match status" value="1"/>
</dbReference>
<feature type="domain" description="Amidase" evidence="1">
    <location>
        <begin position="28"/>
        <end position="432"/>
    </location>
</feature>
<dbReference type="PANTHER" id="PTHR11895">
    <property type="entry name" value="TRANSAMIDASE"/>
    <property type="match status" value="1"/>
</dbReference>
<keyword evidence="3" id="KW-1185">Reference proteome</keyword>
<evidence type="ECO:0000313" key="3">
    <source>
        <dbReference type="Proteomes" id="UP000019486"/>
    </source>
</evidence>
<dbReference type="EMBL" id="AVFL01000006">
    <property type="protein sequence ID" value="EWY40809.1"/>
    <property type="molecule type" value="Genomic_DNA"/>
</dbReference>